<dbReference type="InterPro" id="IPR041685">
    <property type="entry name" value="AAA_GajA/Old/RecF-like"/>
</dbReference>
<dbReference type="InterPro" id="IPR051396">
    <property type="entry name" value="Bact_Antivir_Def_Nuclease"/>
</dbReference>
<dbReference type="AlphaFoldDB" id="A0A7U0AV20"/>
<dbReference type="Proteomes" id="UP000595309">
    <property type="component" value="Chromosome"/>
</dbReference>
<protein>
    <submittedName>
        <fullName evidence="2">AAA family ATPase</fullName>
    </submittedName>
</protein>
<gene>
    <name evidence="2" type="ORF">I6I39_19970</name>
</gene>
<evidence type="ECO:0000259" key="1">
    <source>
        <dbReference type="Pfam" id="PF13175"/>
    </source>
</evidence>
<reference evidence="2 3" key="1">
    <citation type="submission" date="2021-01" db="EMBL/GenBank/DDBJ databases">
        <title>FDA dAtabase for Regulatory Grade micrObial Sequences (FDA-ARGOS): Supporting development and validation of Infectious Disease Dx tests.</title>
        <authorList>
            <person name="Blissenbach B."/>
            <person name="Krut O."/>
            <person name="Tallon L."/>
            <person name="Sadzewicz L."/>
            <person name="Zhao X."/>
            <person name="Boylan J."/>
            <person name="Ott S."/>
            <person name="Bowen H."/>
            <person name="Vavikolanu K."/>
            <person name="Mehta A."/>
            <person name="Aluvathingal J."/>
            <person name="Nadendla S."/>
            <person name="Yan Y."/>
            <person name="Sichtig H."/>
        </authorList>
    </citation>
    <scope>NUCLEOTIDE SEQUENCE [LARGE SCALE GENOMIC DNA]</scope>
    <source>
        <strain evidence="2 3">FDAARGOS_1082</strain>
    </source>
</reference>
<dbReference type="PANTHER" id="PTHR43581:SF2">
    <property type="entry name" value="EXCINUCLEASE ATPASE SUBUNIT"/>
    <property type="match status" value="1"/>
</dbReference>
<dbReference type="PANTHER" id="PTHR43581">
    <property type="entry name" value="ATP/GTP PHOSPHATASE"/>
    <property type="match status" value="1"/>
</dbReference>
<proteinExistence type="predicted"/>
<organism evidence="2 3">
    <name type="scientific">Yersinia enterocolitica</name>
    <dbReference type="NCBI Taxonomy" id="630"/>
    <lineage>
        <taxon>Bacteria</taxon>
        <taxon>Pseudomonadati</taxon>
        <taxon>Pseudomonadota</taxon>
        <taxon>Gammaproteobacteria</taxon>
        <taxon>Enterobacterales</taxon>
        <taxon>Yersiniaceae</taxon>
        <taxon>Yersinia</taxon>
    </lineage>
</organism>
<evidence type="ECO:0000313" key="3">
    <source>
        <dbReference type="Proteomes" id="UP000595309"/>
    </source>
</evidence>
<name>A0A7U0AV20_YEREN</name>
<dbReference type="GeneID" id="97456570"/>
<dbReference type="Gene3D" id="3.40.50.300">
    <property type="entry name" value="P-loop containing nucleotide triphosphate hydrolases"/>
    <property type="match status" value="1"/>
</dbReference>
<sequence length="486" mass="54367">MFIKSIDIENFKGYQGTHNINFNTPDGVTEGSGLNIFVGENNSGKSTVFETLDFIKDSTKKDAASLINKSDPSVIFNDFSIEVTYTGNISATVNAHVQPNKVNSFVNGIYINDGCECFKVKRSWNEKFPDEIKKINFWDDSNQSYSNPTGIDAPFKKFYDNNFIWADTNPSDESKFGASTICGSLLKEIAVGHTSTPEYQAFQSSYHGLFNNPASDLRNKIAQIETMVQNVFSSQFGGANISFSFEELQIENFFKTASIVIDDGVSVPMSEKGHGMQRAVALSLLQVYADLTSNAANAPVSKPFYLFIDEPEICLHPTGQKKLLDALMVISKTKQVFVTTHSPFMLSSPNLKNTGLFIFKKVNNRNTISVATTSPMFPWSPSWGEISYRAYDLPTIDLHNELYGHLQEKNGLTNISFVDQWLNTQGIASNKQWTKERNGAPLLPLPTTLQSFIRNHIHHPENVTMQANRYTEAELKQSIDEMVNLI</sequence>
<dbReference type="InterPro" id="IPR027417">
    <property type="entry name" value="P-loop_NTPase"/>
</dbReference>
<feature type="domain" description="Endonuclease GajA/Old nuclease/RecF-like AAA" evidence="1">
    <location>
        <begin position="1"/>
        <end position="345"/>
    </location>
</feature>
<dbReference type="EMBL" id="CP068146">
    <property type="protein sequence ID" value="QQU47117.1"/>
    <property type="molecule type" value="Genomic_DNA"/>
</dbReference>
<dbReference type="Pfam" id="PF13175">
    <property type="entry name" value="AAA_15"/>
    <property type="match status" value="1"/>
</dbReference>
<accession>A0A7U0AV20</accession>
<dbReference type="SUPFAM" id="SSF52540">
    <property type="entry name" value="P-loop containing nucleoside triphosphate hydrolases"/>
    <property type="match status" value="1"/>
</dbReference>
<dbReference type="RefSeq" id="WP_050124295.1">
    <property type="nucleotide sequence ID" value="NZ_CGHW01000017.1"/>
</dbReference>
<evidence type="ECO:0000313" key="2">
    <source>
        <dbReference type="EMBL" id="QQU47117.1"/>
    </source>
</evidence>